<feature type="compositionally biased region" description="Polar residues" evidence="1">
    <location>
        <begin position="50"/>
        <end position="59"/>
    </location>
</feature>
<reference evidence="2" key="1">
    <citation type="submission" date="2021-01" db="EMBL/GenBank/DDBJ databases">
        <authorList>
            <person name="Corre E."/>
            <person name="Pelletier E."/>
            <person name="Niang G."/>
            <person name="Scheremetjew M."/>
            <person name="Finn R."/>
            <person name="Kale V."/>
            <person name="Holt S."/>
            <person name="Cochrane G."/>
            <person name="Meng A."/>
            <person name="Brown T."/>
            <person name="Cohen L."/>
        </authorList>
    </citation>
    <scope>NUCLEOTIDE SEQUENCE</scope>
    <source>
        <strain evidence="2">CCMP 2712</strain>
    </source>
</reference>
<sequence>MDVWSNLGISSSRRRELQGEASQQVAELSERREARAHRNRNPSPADEDPSGSSLLQEQFTRGGFYKRNRRVILVEYNPLEAACLHARTGASSLRESKASFRGPEGMVNI</sequence>
<accession>A0A6U5X959</accession>
<proteinExistence type="predicted"/>
<evidence type="ECO:0000313" key="3">
    <source>
        <dbReference type="EMBL" id="CAE2267391.1"/>
    </source>
</evidence>
<dbReference type="AlphaFoldDB" id="A0A6U5X959"/>
<protein>
    <submittedName>
        <fullName evidence="2">Uncharacterized protein</fullName>
    </submittedName>
</protein>
<gene>
    <name evidence="2" type="ORF">GTHE00462_LOCUS6413</name>
    <name evidence="3" type="ORF">GTHE00462_LOCUS6415</name>
</gene>
<evidence type="ECO:0000313" key="2">
    <source>
        <dbReference type="EMBL" id="CAE2267373.1"/>
    </source>
</evidence>
<name>A0A6U5X959_GUITH</name>
<dbReference type="EMBL" id="HBKN01008142">
    <property type="protein sequence ID" value="CAE2267391.1"/>
    <property type="molecule type" value="Transcribed_RNA"/>
</dbReference>
<dbReference type="EMBL" id="HBKN01008140">
    <property type="protein sequence ID" value="CAE2267373.1"/>
    <property type="molecule type" value="Transcribed_RNA"/>
</dbReference>
<organism evidence="2">
    <name type="scientific">Guillardia theta</name>
    <name type="common">Cryptophyte</name>
    <name type="synonym">Cryptomonas phi</name>
    <dbReference type="NCBI Taxonomy" id="55529"/>
    <lineage>
        <taxon>Eukaryota</taxon>
        <taxon>Cryptophyceae</taxon>
        <taxon>Pyrenomonadales</taxon>
        <taxon>Geminigeraceae</taxon>
        <taxon>Guillardia</taxon>
    </lineage>
</organism>
<evidence type="ECO:0000256" key="1">
    <source>
        <dbReference type="SAM" id="MobiDB-lite"/>
    </source>
</evidence>
<feature type="region of interest" description="Disordered" evidence="1">
    <location>
        <begin position="1"/>
        <end position="59"/>
    </location>
</feature>